<keyword evidence="3 7" id="KW-0808">Transferase</keyword>
<evidence type="ECO:0000313" key="7">
    <source>
        <dbReference type="EMBL" id="SLJ99830.1"/>
    </source>
</evidence>
<dbReference type="SUPFAM" id="SSF51230">
    <property type="entry name" value="Single hybrid motif"/>
    <property type="match status" value="1"/>
</dbReference>
<dbReference type="EMBL" id="FVZE01000003">
    <property type="protein sequence ID" value="SLJ99830.1"/>
    <property type="molecule type" value="Genomic_DNA"/>
</dbReference>
<protein>
    <submittedName>
        <fullName evidence="7">2-oxoglutarate dehydrogenase E2 component (Dihydrolipoamide succinyltransferase)</fullName>
    </submittedName>
</protein>
<dbReference type="GO" id="GO:0031405">
    <property type="term" value="F:lipoic acid binding"/>
    <property type="evidence" value="ECO:0007669"/>
    <property type="project" value="TreeGrafter"/>
</dbReference>
<keyword evidence="5" id="KW-0012">Acyltransferase</keyword>
<dbReference type="InterPro" id="IPR050743">
    <property type="entry name" value="2-oxoacid_DH_E2_comp"/>
</dbReference>
<name>A0A1U6HVJ7_9SPHN</name>
<dbReference type="STRING" id="428990.SAMN06295987_103177"/>
<comment type="cofactor">
    <cofactor evidence="1">
        <name>(R)-lipoate</name>
        <dbReference type="ChEBI" id="CHEBI:83088"/>
    </cofactor>
</comment>
<evidence type="ECO:0000256" key="1">
    <source>
        <dbReference type="ARBA" id="ARBA00001938"/>
    </source>
</evidence>
<dbReference type="Proteomes" id="UP000190989">
    <property type="component" value="Unassembled WGS sequence"/>
</dbReference>
<dbReference type="InterPro" id="IPR000089">
    <property type="entry name" value="Biotin_lipoyl"/>
</dbReference>
<dbReference type="PROSITE" id="PS00189">
    <property type="entry name" value="LIPOYL"/>
    <property type="match status" value="1"/>
</dbReference>
<accession>A0A1U6HVJ7</accession>
<comment type="subunit">
    <text evidence="2">Forms a 24-polypeptide structural core with octahedral symmetry.</text>
</comment>
<dbReference type="InterPro" id="IPR003016">
    <property type="entry name" value="2-oxoA_DH_lipoyl-BS"/>
</dbReference>
<feature type="domain" description="Lipoyl-binding" evidence="6">
    <location>
        <begin position="3"/>
        <end position="78"/>
    </location>
</feature>
<dbReference type="Pfam" id="PF00364">
    <property type="entry name" value="Biotin_lipoyl"/>
    <property type="match status" value="1"/>
</dbReference>
<keyword evidence="8" id="KW-1185">Reference proteome</keyword>
<evidence type="ECO:0000256" key="4">
    <source>
        <dbReference type="ARBA" id="ARBA00022823"/>
    </source>
</evidence>
<evidence type="ECO:0000256" key="5">
    <source>
        <dbReference type="ARBA" id="ARBA00023315"/>
    </source>
</evidence>
<evidence type="ECO:0000313" key="8">
    <source>
        <dbReference type="Proteomes" id="UP000190989"/>
    </source>
</evidence>
<dbReference type="PANTHER" id="PTHR43178:SF5">
    <property type="entry name" value="LIPOAMIDE ACYLTRANSFERASE COMPONENT OF BRANCHED-CHAIN ALPHA-KETO ACID DEHYDROGENASE COMPLEX, MITOCHONDRIAL"/>
    <property type="match status" value="1"/>
</dbReference>
<evidence type="ECO:0000256" key="3">
    <source>
        <dbReference type="ARBA" id="ARBA00022679"/>
    </source>
</evidence>
<keyword evidence="4" id="KW-0450">Lipoyl</keyword>
<reference evidence="8" key="1">
    <citation type="submission" date="2017-02" db="EMBL/GenBank/DDBJ databases">
        <authorList>
            <person name="Varghese N."/>
            <person name="Submissions S."/>
        </authorList>
    </citation>
    <scope>NUCLEOTIDE SEQUENCE [LARGE SCALE GENOMIC DNA]</scope>
    <source>
        <strain evidence="8">SM117</strain>
    </source>
</reference>
<dbReference type="InterPro" id="IPR011053">
    <property type="entry name" value="Single_hybrid_motif"/>
</dbReference>
<dbReference type="AlphaFoldDB" id="A0A1U6HVJ7"/>
<dbReference type="CDD" id="cd06849">
    <property type="entry name" value="lipoyl_domain"/>
    <property type="match status" value="1"/>
</dbReference>
<evidence type="ECO:0000259" key="6">
    <source>
        <dbReference type="PROSITE" id="PS50968"/>
    </source>
</evidence>
<dbReference type="PANTHER" id="PTHR43178">
    <property type="entry name" value="DIHYDROLIPOAMIDE ACETYLTRANSFERASE COMPONENT OF PYRUVATE DEHYDROGENASE COMPLEX"/>
    <property type="match status" value="1"/>
</dbReference>
<gene>
    <name evidence="7" type="ORF">SAMN06295987_103177</name>
</gene>
<sequence>MAQYTVVLPQYGMGMQDGEIVKWLKGPGDKVEEGESLVEVEAAKTTVEVPSPVSGTLLEIVAREGETVDVRAPIAVIETG</sequence>
<dbReference type="PROSITE" id="PS50968">
    <property type="entry name" value="BIOTINYL_LIPOYL"/>
    <property type="match status" value="1"/>
</dbReference>
<evidence type="ECO:0000256" key="2">
    <source>
        <dbReference type="ARBA" id="ARBA00011484"/>
    </source>
</evidence>
<dbReference type="Gene3D" id="2.40.50.100">
    <property type="match status" value="1"/>
</dbReference>
<dbReference type="RefSeq" id="WP_079730511.1">
    <property type="nucleotide sequence ID" value="NZ_FVZE01000003.1"/>
</dbReference>
<dbReference type="GO" id="GO:0005737">
    <property type="term" value="C:cytoplasm"/>
    <property type="evidence" value="ECO:0007669"/>
    <property type="project" value="TreeGrafter"/>
</dbReference>
<proteinExistence type="predicted"/>
<dbReference type="GO" id="GO:0016407">
    <property type="term" value="F:acetyltransferase activity"/>
    <property type="evidence" value="ECO:0007669"/>
    <property type="project" value="TreeGrafter"/>
</dbReference>
<organism evidence="7 8">
    <name type="scientific">Novosphingobium mathurense</name>
    <dbReference type="NCBI Taxonomy" id="428990"/>
    <lineage>
        <taxon>Bacteria</taxon>
        <taxon>Pseudomonadati</taxon>
        <taxon>Pseudomonadota</taxon>
        <taxon>Alphaproteobacteria</taxon>
        <taxon>Sphingomonadales</taxon>
        <taxon>Sphingomonadaceae</taxon>
        <taxon>Novosphingobium</taxon>
    </lineage>
</organism>